<reference evidence="2" key="1">
    <citation type="journal article" date="2019" name="Int. J. Syst. Evol. Microbiol.">
        <title>The Global Catalogue of Microorganisms (GCM) 10K type strain sequencing project: providing services to taxonomists for standard genome sequencing and annotation.</title>
        <authorList>
            <consortium name="The Broad Institute Genomics Platform"/>
            <consortium name="The Broad Institute Genome Sequencing Center for Infectious Disease"/>
            <person name="Wu L."/>
            <person name="Ma J."/>
        </authorList>
    </citation>
    <scope>NUCLEOTIDE SEQUENCE [LARGE SCALE GENOMIC DNA]</scope>
    <source>
        <strain evidence="2">CCUG 66188</strain>
    </source>
</reference>
<proteinExistence type="predicted"/>
<evidence type="ECO:0000313" key="2">
    <source>
        <dbReference type="Proteomes" id="UP001596023"/>
    </source>
</evidence>
<dbReference type="Proteomes" id="UP001596023">
    <property type="component" value="Unassembled WGS sequence"/>
</dbReference>
<sequence length="83" mass="9792">SVLPAYFFYRIDVIAETLTDFVDRCWYSALYEEGFRIFFQALDDNGRILLQRKDGIIIEELPAGYQHITEHGMSEPDERIFPE</sequence>
<organism evidence="1 2">
    <name type="scientific">Dysgonomonas termitidis</name>
    <dbReference type="NCBI Taxonomy" id="1516126"/>
    <lineage>
        <taxon>Bacteria</taxon>
        <taxon>Pseudomonadati</taxon>
        <taxon>Bacteroidota</taxon>
        <taxon>Bacteroidia</taxon>
        <taxon>Bacteroidales</taxon>
        <taxon>Dysgonomonadaceae</taxon>
        <taxon>Dysgonomonas</taxon>
    </lineage>
</organism>
<protein>
    <submittedName>
        <fullName evidence="1">Uncharacterized protein</fullName>
    </submittedName>
</protein>
<dbReference type="RefSeq" id="WP_380000899.1">
    <property type="nucleotide sequence ID" value="NZ_JBHSGN010000144.1"/>
</dbReference>
<feature type="non-terminal residue" evidence="1">
    <location>
        <position position="1"/>
    </location>
</feature>
<evidence type="ECO:0000313" key="1">
    <source>
        <dbReference type="EMBL" id="MFC4676547.1"/>
    </source>
</evidence>
<name>A0ABV9L2E9_9BACT</name>
<gene>
    <name evidence="1" type="ORF">ACFO6W_22970</name>
</gene>
<accession>A0ABV9L2E9</accession>
<comment type="caution">
    <text evidence="1">The sequence shown here is derived from an EMBL/GenBank/DDBJ whole genome shotgun (WGS) entry which is preliminary data.</text>
</comment>
<dbReference type="EMBL" id="JBHSGN010000144">
    <property type="protein sequence ID" value="MFC4676547.1"/>
    <property type="molecule type" value="Genomic_DNA"/>
</dbReference>
<keyword evidence="2" id="KW-1185">Reference proteome</keyword>